<feature type="transmembrane region" description="Helical" evidence="2">
    <location>
        <begin position="80"/>
        <end position="103"/>
    </location>
</feature>
<proteinExistence type="predicted"/>
<evidence type="ECO:0000256" key="1">
    <source>
        <dbReference type="SAM" id="MobiDB-lite"/>
    </source>
</evidence>
<dbReference type="Proteomes" id="UP000002193">
    <property type="component" value="Chromosome"/>
</dbReference>
<name>Q822T8_CHLCV</name>
<protein>
    <submittedName>
        <fullName evidence="3">Uncharacterized protein</fullName>
    </submittedName>
</protein>
<evidence type="ECO:0000313" key="3">
    <source>
        <dbReference type="EMBL" id="AAP05333.1"/>
    </source>
</evidence>
<keyword evidence="2" id="KW-0472">Membrane</keyword>
<reference evidence="3 4" key="1">
    <citation type="journal article" date="2003" name="Nucleic Acids Res.">
        <title>Genome sequence of Chlamydophila caviae (Chlamydia psittaci GPIC): examining the role of niche-specific genes in the evolution of the Chlamydiaceae.</title>
        <authorList>
            <person name="Read T.D."/>
            <person name="Myers G.S.A."/>
            <person name="Brunham R.C."/>
            <person name="Nelson W.C."/>
            <person name="Paulsen I.T."/>
            <person name="Heidelberg J.F."/>
            <person name="Holtzapple E.K."/>
            <person name="Khouri H.M."/>
            <person name="Federova N.B."/>
            <person name="Carty H.A."/>
            <person name="Umayam L.A."/>
            <person name="Haft D.H."/>
            <person name="Peterson J.D."/>
            <person name="Beanan M.J."/>
            <person name="White O."/>
            <person name="Salzberg S.L."/>
            <person name="Hsia R.-C."/>
            <person name="McClarty G."/>
            <person name="Rank R.G."/>
            <person name="Bavoil P.M."/>
            <person name="Fraser C.M."/>
        </authorList>
    </citation>
    <scope>NUCLEOTIDE SEQUENCE [LARGE SCALE GENOMIC DNA]</scope>
    <source>
        <strain evidence="4">ATCC VR-813 / DSM 19441 / 03DC25 / GPIC</strain>
    </source>
</reference>
<accession>Q822T8</accession>
<keyword evidence="4" id="KW-1185">Reference proteome</keyword>
<keyword evidence="2" id="KW-1133">Transmembrane helix</keyword>
<organism evidence="3 4">
    <name type="scientific">Chlamydia caviae (strain ATCC VR-813 / DSM 19441 / 03DC25 / GPIC)</name>
    <name type="common">Chlamydophila caviae</name>
    <dbReference type="NCBI Taxonomy" id="227941"/>
    <lineage>
        <taxon>Bacteria</taxon>
        <taxon>Pseudomonadati</taxon>
        <taxon>Chlamydiota</taxon>
        <taxon>Chlamydiia</taxon>
        <taxon>Chlamydiales</taxon>
        <taxon>Chlamydiaceae</taxon>
        <taxon>Chlamydia/Chlamydophila group</taxon>
        <taxon>Chlamydia</taxon>
    </lineage>
</organism>
<sequence length="235" mass="26072">MSCNMTLPLVNLESSKLGYTLLSSEDKLSLYRGIHSHRCKGAPLVFIAGIVLVCSLVLILIGSMLVGYPLEGFSFALDVFLPFLFPGIFSLVLIVAPLFMYAFQHHKGALSKHKKLAESNYVQILNHCNSQKGKFTKKEVAAFVESQVLLPEYPQTFSCVTLLQTIEVIPHKDSPHASMHDGVISEGIDRAREDIYASADDKEKRDRLEAEEEEDRAAEVPQQDTSLGISSMLTQ</sequence>
<feature type="region of interest" description="Disordered" evidence="1">
    <location>
        <begin position="194"/>
        <end position="235"/>
    </location>
</feature>
<gene>
    <name evidence="3" type="ordered locus">CCA_00591</name>
</gene>
<feature type="transmembrane region" description="Helical" evidence="2">
    <location>
        <begin position="44"/>
        <end position="68"/>
    </location>
</feature>
<keyword evidence="2" id="KW-0812">Transmembrane</keyword>
<dbReference type="OrthoDB" id="18005at2"/>
<dbReference type="AlphaFoldDB" id="Q822T8"/>
<evidence type="ECO:0000313" key="4">
    <source>
        <dbReference type="Proteomes" id="UP000002193"/>
    </source>
</evidence>
<dbReference type="EMBL" id="AE015925">
    <property type="protein sequence ID" value="AAP05333.1"/>
    <property type="molecule type" value="Genomic_DNA"/>
</dbReference>
<dbReference type="HOGENOM" id="CLU_096013_0_0_0"/>
<feature type="compositionally biased region" description="Basic and acidic residues" evidence="1">
    <location>
        <begin position="194"/>
        <end position="208"/>
    </location>
</feature>
<dbReference type="KEGG" id="cca:CCA_00591"/>
<dbReference type="STRING" id="227941.CCA_00591"/>
<feature type="compositionally biased region" description="Polar residues" evidence="1">
    <location>
        <begin position="222"/>
        <end position="235"/>
    </location>
</feature>
<evidence type="ECO:0000256" key="2">
    <source>
        <dbReference type="SAM" id="Phobius"/>
    </source>
</evidence>